<organism evidence="2 3">
    <name type="scientific">Mycobacterium kiyosense</name>
    <dbReference type="NCBI Taxonomy" id="2871094"/>
    <lineage>
        <taxon>Bacteria</taxon>
        <taxon>Bacillati</taxon>
        <taxon>Actinomycetota</taxon>
        <taxon>Actinomycetes</taxon>
        <taxon>Mycobacteriales</taxon>
        <taxon>Mycobacteriaceae</taxon>
        <taxon>Mycobacterium</taxon>
    </lineage>
</organism>
<accession>A0A9P3Q988</accession>
<dbReference type="InterPro" id="IPR010985">
    <property type="entry name" value="Ribbon_hlx_hlx"/>
</dbReference>
<sequence length="71" mass="8161">MIAAMAQPHKGQRKLIMCRPVEEVYEEVKAEAAQRGISMSQLVADVLAYRYDREDLVRELHKHPEVLPLAM</sequence>
<dbReference type="AlphaFoldDB" id="A0A9P3Q988"/>
<dbReference type="Proteomes" id="UP001064782">
    <property type="component" value="Unassembled WGS sequence"/>
</dbReference>
<evidence type="ECO:0000313" key="2">
    <source>
        <dbReference type="EMBL" id="GLD33471.1"/>
    </source>
</evidence>
<gene>
    <name evidence="2" type="ORF">Mkiyose1413_53540</name>
    <name evidence="1" type="ORF">SRL2020028_53940</name>
</gene>
<keyword evidence="3" id="KW-1185">Reference proteome</keyword>
<protein>
    <recommendedName>
        <fullName evidence="4">Toxin-antitoxin system</fullName>
    </recommendedName>
</protein>
<dbReference type="GO" id="GO:0006355">
    <property type="term" value="P:regulation of DNA-templated transcription"/>
    <property type="evidence" value="ECO:0007669"/>
    <property type="project" value="InterPro"/>
</dbReference>
<dbReference type="SUPFAM" id="SSF47598">
    <property type="entry name" value="Ribbon-helix-helix"/>
    <property type="match status" value="1"/>
</dbReference>
<comment type="caution">
    <text evidence="2">The sequence shown here is derived from an EMBL/GenBank/DDBJ whole genome shotgun (WGS) entry which is preliminary data.</text>
</comment>
<evidence type="ECO:0008006" key="4">
    <source>
        <dbReference type="Google" id="ProtNLM"/>
    </source>
</evidence>
<dbReference type="Proteomes" id="UP001165663">
    <property type="component" value="Unassembled WGS sequence"/>
</dbReference>
<reference evidence="2" key="1">
    <citation type="submission" date="2022-08" db="EMBL/GenBank/DDBJ databases">
        <title>Mycobacterium kiyosense sp. nov., scotochromogenic slow-glowing species isolated from respiratory specimens.</title>
        <authorList>
            <person name="Fukano H."/>
            <person name="Kazumi Y."/>
            <person name="Sakagami N."/>
            <person name="Ato M."/>
            <person name="Mitarai S."/>
            <person name="Hoshino Y."/>
        </authorList>
    </citation>
    <scope>NUCLEOTIDE SEQUENCE</scope>
    <source>
        <strain evidence="2">1413</strain>
        <strain evidence="1">SRL2020-028</strain>
    </source>
</reference>
<name>A0A9P3Q988_9MYCO</name>
<dbReference type="EMBL" id="BRZI01000082">
    <property type="protein sequence ID" value="GLD33471.1"/>
    <property type="molecule type" value="Genomic_DNA"/>
</dbReference>
<evidence type="ECO:0000313" key="1">
    <source>
        <dbReference type="EMBL" id="GLB86138.1"/>
    </source>
</evidence>
<proteinExistence type="predicted"/>
<dbReference type="EMBL" id="BRXE01000118">
    <property type="protein sequence ID" value="GLB86138.1"/>
    <property type="molecule type" value="Genomic_DNA"/>
</dbReference>
<evidence type="ECO:0000313" key="3">
    <source>
        <dbReference type="Proteomes" id="UP001064782"/>
    </source>
</evidence>